<comment type="caution">
    <text evidence="1">The sequence shown here is derived from an EMBL/GenBank/DDBJ whole genome shotgun (WGS) entry which is preliminary data.</text>
</comment>
<dbReference type="Proteomes" id="UP001476798">
    <property type="component" value="Unassembled WGS sequence"/>
</dbReference>
<proteinExistence type="predicted"/>
<gene>
    <name evidence="1" type="ORF">GOODEAATRI_017133</name>
</gene>
<name>A0ABV0NXV4_9TELE</name>
<accession>A0ABV0NXV4</accession>
<dbReference type="EMBL" id="JAHRIO010051345">
    <property type="protein sequence ID" value="MEQ2175348.1"/>
    <property type="molecule type" value="Genomic_DNA"/>
</dbReference>
<organism evidence="1 2">
    <name type="scientific">Goodea atripinnis</name>
    <dbReference type="NCBI Taxonomy" id="208336"/>
    <lineage>
        <taxon>Eukaryota</taxon>
        <taxon>Metazoa</taxon>
        <taxon>Chordata</taxon>
        <taxon>Craniata</taxon>
        <taxon>Vertebrata</taxon>
        <taxon>Euteleostomi</taxon>
        <taxon>Actinopterygii</taxon>
        <taxon>Neopterygii</taxon>
        <taxon>Teleostei</taxon>
        <taxon>Neoteleostei</taxon>
        <taxon>Acanthomorphata</taxon>
        <taxon>Ovalentaria</taxon>
        <taxon>Atherinomorphae</taxon>
        <taxon>Cyprinodontiformes</taxon>
        <taxon>Goodeidae</taxon>
        <taxon>Goodea</taxon>
    </lineage>
</organism>
<keyword evidence="2" id="KW-1185">Reference proteome</keyword>
<sequence>MVDKGGAGGQVVCDFCSSVDTRRKSKPILIKMIDKYLLLSNLLVEKSEASLSAAPATAYRAESLLNEAGISSLHSDDTLQIHTLLFNSPTGSKLRSCQSIQTV</sequence>
<protein>
    <submittedName>
        <fullName evidence="1">Uncharacterized protein</fullName>
    </submittedName>
</protein>
<reference evidence="1 2" key="1">
    <citation type="submission" date="2021-06" db="EMBL/GenBank/DDBJ databases">
        <authorList>
            <person name="Palmer J.M."/>
        </authorList>
    </citation>
    <scope>NUCLEOTIDE SEQUENCE [LARGE SCALE GENOMIC DNA]</scope>
    <source>
        <strain evidence="1 2">GA_2019</strain>
        <tissue evidence="1">Muscle</tissue>
    </source>
</reference>
<evidence type="ECO:0000313" key="1">
    <source>
        <dbReference type="EMBL" id="MEQ2175348.1"/>
    </source>
</evidence>
<evidence type="ECO:0000313" key="2">
    <source>
        <dbReference type="Proteomes" id="UP001476798"/>
    </source>
</evidence>